<dbReference type="InterPro" id="IPR002942">
    <property type="entry name" value="S4_RNA-bd"/>
</dbReference>
<feature type="compositionally biased region" description="Low complexity" evidence="6">
    <location>
        <begin position="120"/>
        <end position="154"/>
    </location>
</feature>
<feature type="compositionally biased region" description="Basic and acidic residues" evidence="6">
    <location>
        <begin position="656"/>
        <end position="672"/>
    </location>
</feature>
<dbReference type="Proteomes" id="UP001368500">
    <property type="component" value="Unassembled WGS sequence"/>
</dbReference>
<dbReference type="CDD" id="cd02556">
    <property type="entry name" value="PseudoU_synth_RluB"/>
    <property type="match status" value="1"/>
</dbReference>
<feature type="compositionally biased region" description="Gly residues" evidence="6">
    <location>
        <begin position="735"/>
        <end position="758"/>
    </location>
</feature>
<accession>A0ABU9BBJ8</accession>
<dbReference type="InterPro" id="IPR000748">
    <property type="entry name" value="PsdUridine_synth_RsuA/RluB/E/F"/>
</dbReference>
<feature type="domain" description="RNA-binding S4" evidence="7">
    <location>
        <begin position="296"/>
        <end position="356"/>
    </location>
</feature>
<keyword evidence="9" id="KW-1185">Reference proteome</keyword>
<keyword evidence="2 4" id="KW-0694">RNA-binding</keyword>
<dbReference type="InterPro" id="IPR020103">
    <property type="entry name" value="PsdUridine_synth_cat_dom_sf"/>
</dbReference>
<evidence type="ECO:0000256" key="3">
    <source>
        <dbReference type="ARBA" id="ARBA00023235"/>
    </source>
</evidence>
<feature type="compositionally biased region" description="Low complexity" evidence="6">
    <location>
        <begin position="33"/>
        <end position="55"/>
    </location>
</feature>
<evidence type="ECO:0000256" key="6">
    <source>
        <dbReference type="SAM" id="MobiDB-lite"/>
    </source>
</evidence>
<comment type="caution">
    <text evidence="8">The sequence shown here is derived from an EMBL/GenBank/DDBJ whole genome shotgun (WGS) entry which is preliminary data.</text>
</comment>
<feature type="compositionally biased region" description="Low complexity" evidence="6">
    <location>
        <begin position="164"/>
        <end position="190"/>
    </location>
</feature>
<dbReference type="PROSITE" id="PS01149">
    <property type="entry name" value="PSI_RSU"/>
    <property type="match status" value="1"/>
</dbReference>
<dbReference type="InterPro" id="IPR042092">
    <property type="entry name" value="PsdUridine_s_RsuA/RluB/E/F_cat"/>
</dbReference>
<protein>
    <recommendedName>
        <fullName evidence="5">Pseudouridine synthase</fullName>
        <ecNumber evidence="5">5.4.99.-</ecNumber>
    </recommendedName>
</protein>
<dbReference type="PROSITE" id="PS50889">
    <property type="entry name" value="S4"/>
    <property type="match status" value="1"/>
</dbReference>
<reference evidence="8 9" key="1">
    <citation type="submission" date="2024-04" db="EMBL/GenBank/DDBJ databases">
        <title>Novel species of the genus Ideonella isolated from streams.</title>
        <authorList>
            <person name="Lu H."/>
        </authorList>
    </citation>
    <scope>NUCLEOTIDE SEQUENCE [LARGE SCALE GENOMIC DNA]</scope>
    <source>
        <strain evidence="8 9">BYS139W</strain>
    </source>
</reference>
<comment type="similarity">
    <text evidence="1 5">Belongs to the pseudouridine synthase RsuA family.</text>
</comment>
<dbReference type="EMBL" id="JBBUTF010000013">
    <property type="protein sequence ID" value="MEK8027280.1"/>
    <property type="molecule type" value="Genomic_DNA"/>
</dbReference>
<dbReference type="SUPFAM" id="SSF55174">
    <property type="entry name" value="Alpha-L RNA-binding motif"/>
    <property type="match status" value="1"/>
</dbReference>
<name>A0ABU9BBJ8_9BURK</name>
<dbReference type="Gene3D" id="3.30.70.1560">
    <property type="entry name" value="Alpha-L RNA-binding motif"/>
    <property type="match status" value="1"/>
</dbReference>
<dbReference type="SMART" id="SM00363">
    <property type="entry name" value="S4"/>
    <property type="match status" value="1"/>
</dbReference>
<keyword evidence="3 5" id="KW-0413">Isomerase</keyword>
<evidence type="ECO:0000256" key="4">
    <source>
        <dbReference type="PROSITE-ProRule" id="PRU00182"/>
    </source>
</evidence>
<feature type="compositionally biased region" description="Basic and acidic residues" evidence="6">
    <location>
        <begin position="606"/>
        <end position="646"/>
    </location>
</feature>
<sequence>MNASDTPENPVEPTADAADAGAAAPKRRRSPARKTVVEAAVEAPPVAAEAPAAPAKPRTRRRKVDEVSAEGAESAAPAVAEPTPAAPAVEPAAEPVAEAPARKRAPRRKAAESVVPSMGVESAEVVEPAAPVAEPVSAPVDAAEGAPQAEARPAGRGRRRPARADAAVTSTDAAPTHAAADAPAEPAVDGDAGDAGDDSADARGDGAGSRRRERRERLHRERPDRVPDEDFHVVTVPARDDEAEEEAVEAPAGRVIVGDVGETFASVLSGDYDAEPAADVDAEVERRVLAPEPDAPKLHKVLAQAGIGSRRDMEQLIVDGRVTVNGQVAHTGQRVSFGDRIAVGGKVIKVRINPLPARVIAYHKVVGEVVTHDDPQHRPTVFRRLPRLPQGKWQSVGRLDINTEGLLLFTNSGELANQLMHPRFGVEREYAVRTLGSLDSEAREKLLAGVEIDGQRAGFKSIEDGGGEGVNRWYRVVITEGRNREVRKLFDKVGLGVSRLIRIRYGCVVLPRGLKRGVWVDLSRDEVADLRYLASAPQRGGRPQPVESDGEREALPPRGPAKGRHGNKPARGPGAVGRGDGAPMGAAPQGKGPQGGGQNRGGKGPRQGEGRPGERQGERPVDRIQADRKPQEPRARREPRESDEFARIPNPLMQTFDKRAIREAHQPRRQWDEDGPIPNPLEQTYDKRFVQKANPFGGKRKGGGGAGGNGGQPDPMKTAVGYIGADAFVRKFQGFGSGGNGGGGGGGNGGGGGGGNGGNKRRRGPR</sequence>
<feature type="compositionally biased region" description="Gly residues" evidence="6">
    <location>
        <begin position="592"/>
        <end position="605"/>
    </location>
</feature>
<evidence type="ECO:0000256" key="2">
    <source>
        <dbReference type="ARBA" id="ARBA00022884"/>
    </source>
</evidence>
<feature type="compositionally biased region" description="Low complexity" evidence="6">
    <location>
        <begin position="15"/>
        <end position="24"/>
    </location>
</feature>
<evidence type="ECO:0000313" key="8">
    <source>
        <dbReference type="EMBL" id="MEK8027280.1"/>
    </source>
</evidence>
<dbReference type="PANTHER" id="PTHR47683">
    <property type="entry name" value="PSEUDOURIDINE SYNTHASE FAMILY PROTEIN-RELATED"/>
    <property type="match status" value="1"/>
</dbReference>
<dbReference type="Pfam" id="PF00849">
    <property type="entry name" value="PseudoU_synth_2"/>
    <property type="match status" value="1"/>
</dbReference>
<evidence type="ECO:0000313" key="9">
    <source>
        <dbReference type="Proteomes" id="UP001368500"/>
    </source>
</evidence>
<dbReference type="InterPro" id="IPR006145">
    <property type="entry name" value="PsdUridine_synth_RsuA/RluA"/>
</dbReference>
<dbReference type="NCBIfam" id="TIGR00093">
    <property type="entry name" value="pseudouridine synthase"/>
    <property type="match status" value="1"/>
</dbReference>
<dbReference type="SUPFAM" id="SSF55120">
    <property type="entry name" value="Pseudouridine synthase"/>
    <property type="match status" value="1"/>
</dbReference>
<dbReference type="PANTHER" id="PTHR47683:SF3">
    <property type="entry name" value="RIBOSOMAL LARGE SUBUNIT PSEUDOURIDINE SYNTHASE B"/>
    <property type="match status" value="1"/>
</dbReference>
<feature type="region of interest" description="Disordered" evidence="6">
    <location>
        <begin position="1"/>
        <end position="229"/>
    </location>
</feature>
<feature type="compositionally biased region" description="Low complexity" evidence="6">
    <location>
        <begin position="69"/>
        <end position="99"/>
    </location>
</feature>
<dbReference type="InterPro" id="IPR036986">
    <property type="entry name" value="S4_RNA-bd_sf"/>
</dbReference>
<evidence type="ECO:0000259" key="7">
    <source>
        <dbReference type="SMART" id="SM00363"/>
    </source>
</evidence>
<dbReference type="InterPro" id="IPR050343">
    <property type="entry name" value="RsuA_PseudoU_synthase"/>
</dbReference>
<dbReference type="CDD" id="cd00165">
    <property type="entry name" value="S4"/>
    <property type="match status" value="1"/>
</dbReference>
<feature type="region of interest" description="Disordered" evidence="6">
    <location>
        <begin position="732"/>
        <end position="766"/>
    </location>
</feature>
<dbReference type="RefSeq" id="WP_341375056.1">
    <property type="nucleotide sequence ID" value="NZ_JBBUTF010000013.1"/>
</dbReference>
<evidence type="ECO:0000256" key="1">
    <source>
        <dbReference type="ARBA" id="ARBA00008348"/>
    </source>
</evidence>
<dbReference type="Pfam" id="PF01479">
    <property type="entry name" value="S4"/>
    <property type="match status" value="1"/>
</dbReference>
<dbReference type="Gene3D" id="3.10.290.10">
    <property type="entry name" value="RNA-binding S4 domain"/>
    <property type="match status" value="1"/>
</dbReference>
<evidence type="ECO:0000256" key="5">
    <source>
        <dbReference type="RuleBase" id="RU003887"/>
    </source>
</evidence>
<proteinExistence type="inferred from homology"/>
<gene>
    <name evidence="8" type="ORF">AACH11_15045</name>
</gene>
<organism evidence="8 9">
    <name type="scientific">Pseudaquabacterium rugosum</name>
    <dbReference type="NCBI Taxonomy" id="2984194"/>
    <lineage>
        <taxon>Bacteria</taxon>
        <taxon>Pseudomonadati</taxon>
        <taxon>Pseudomonadota</taxon>
        <taxon>Betaproteobacteria</taxon>
        <taxon>Burkholderiales</taxon>
        <taxon>Sphaerotilaceae</taxon>
        <taxon>Pseudaquabacterium</taxon>
    </lineage>
</organism>
<feature type="compositionally biased region" description="Basic and acidic residues" evidence="6">
    <location>
        <begin position="200"/>
        <end position="229"/>
    </location>
</feature>
<feature type="region of interest" description="Disordered" evidence="6">
    <location>
        <begin position="535"/>
        <end position="718"/>
    </location>
</feature>
<dbReference type="InterPro" id="IPR020094">
    <property type="entry name" value="TruA/RsuA/RluB/E/F_N"/>
</dbReference>
<dbReference type="InterPro" id="IPR018496">
    <property type="entry name" value="PsdUridine_synth_RsuA/RluB_CS"/>
</dbReference>
<dbReference type="Gene3D" id="3.30.70.580">
    <property type="entry name" value="Pseudouridine synthase I, catalytic domain, N-terminal subdomain"/>
    <property type="match status" value="1"/>
</dbReference>
<dbReference type="EC" id="5.4.99.-" evidence="5"/>